<organism evidence="3 4">
    <name type="scientific">Actinidia chinensis var. chinensis</name>
    <name type="common">Chinese soft-hair kiwi</name>
    <dbReference type="NCBI Taxonomy" id="1590841"/>
    <lineage>
        <taxon>Eukaryota</taxon>
        <taxon>Viridiplantae</taxon>
        <taxon>Streptophyta</taxon>
        <taxon>Embryophyta</taxon>
        <taxon>Tracheophyta</taxon>
        <taxon>Spermatophyta</taxon>
        <taxon>Magnoliopsida</taxon>
        <taxon>eudicotyledons</taxon>
        <taxon>Gunneridae</taxon>
        <taxon>Pentapetalae</taxon>
        <taxon>asterids</taxon>
        <taxon>Ericales</taxon>
        <taxon>Actinidiaceae</taxon>
        <taxon>Actinidia</taxon>
    </lineage>
</organism>
<evidence type="ECO:0000313" key="3">
    <source>
        <dbReference type="EMBL" id="PSS30711.1"/>
    </source>
</evidence>
<name>A0A2R6RL04_ACTCC</name>
<dbReference type="Pfam" id="PF02704">
    <property type="entry name" value="GASA"/>
    <property type="match status" value="1"/>
</dbReference>
<protein>
    <submittedName>
        <fullName evidence="3">Snakin-1 like</fullName>
    </submittedName>
</protein>
<dbReference type="STRING" id="1590841.A0A2R6RL04"/>
<feature type="signal peptide" evidence="2">
    <location>
        <begin position="1"/>
        <end position="25"/>
    </location>
</feature>
<dbReference type="OrthoDB" id="847210at2759"/>
<dbReference type="Gramene" id="PSS30711">
    <property type="protein sequence ID" value="PSS30711"/>
    <property type="gene ID" value="CEY00_Acc05996"/>
</dbReference>
<feature type="chain" id="PRO_5015311934" evidence="2">
    <location>
        <begin position="26"/>
        <end position="92"/>
    </location>
</feature>
<gene>
    <name evidence="3" type="ORF">CEY00_Acc05996</name>
</gene>
<dbReference type="OMA" id="ARCWKAG"/>
<keyword evidence="2" id="KW-0732">Signal</keyword>
<evidence type="ECO:0000256" key="2">
    <source>
        <dbReference type="SAM" id="SignalP"/>
    </source>
</evidence>
<reference evidence="4" key="2">
    <citation type="journal article" date="2018" name="BMC Genomics">
        <title>A manually annotated Actinidia chinensis var. chinensis (kiwifruit) genome highlights the challenges associated with draft genomes and gene prediction in plants.</title>
        <authorList>
            <person name="Pilkington S.M."/>
            <person name="Crowhurst R."/>
            <person name="Hilario E."/>
            <person name="Nardozza S."/>
            <person name="Fraser L."/>
            <person name="Peng Y."/>
            <person name="Gunaseelan K."/>
            <person name="Simpson R."/>
            <person name="Tahir J."/>
            <person name="Deroles S.C."/>
            <person name="Templeton K."/>
            <person name="Luo Z."/>
            <person name="Davy M."/>
            <person name="Cheng C."/>
            <person name="McNeilage M."/>
            <person name="Scaglione D."/>
            <person name="Liu Y."/>
            <person name="Zhang Q."/>
            <person name="Datson P."/>
            <person name="De Silva N."/>
            <person name="Gardiner S.E."/>
            <person name="Bassett H."/>
            <person name="Chagne D."/>
            <person name="McCallum J."/>
            <person name="Dzierzon H."/>
            <person name="Deng C."/>
            <person name="Wang Y.Y."/>
            <person name="Barron L."/>
            <person name="Manako K."/>
            <person name="Bowen J."/>
            <person name="Foster T.M."/>
            <person name="Erridge Z.A."/>
            <person name="Tiffin H."/>
            <person name="Waite C.N."/>
            <person name="Davies K.M."/>
            <person name="Grierson E.P."/>
            <person name="Laing W.A."/>
            <person name="Kirk R."/>
            <person name="Chen X."/>
            <person name="Wood M."/>
            <person name="Montefiori M."/>
            <person name="Brummell D.A."/>
            <person name="Schwinn K.E."/>
            <person name="Catanach A."/>
            <person name="Fullerton C."/>
            <person name="Li D."/>
            <person name="Meiyalaghan S."/>
            <person name="Nieuwenhuizen N."/>
            <person name="Read N."/>
            <person name="Prakash R."/>
            <person name="Hunter D."/>
            <person name="Zhang H."/>
            <person name="McKenzie M."/>
            <person name="Knabel M."/>
            <person name="Harris A."/>
            <person name="Allan A.C."/>
            <person name="Gleave A."/>
            <person name="Chen A."/>
            <person name="Janssen B.J."/>
            <person name="Plunkett B."/>
            <person name="Ampomah-Dwamena C."/>
            <person name="Voogd C."/>
            <person name="Leif D."/>
            <person name="Lafferty D."/>
            <person name="Souleyre E.J.F."/>
            <person name="Varkonyi-Gasic E."/>
            <person name="Gambi F."/>
            <person name="Hanley J."/>
            <person name="Yao J.L."/>
            <person name="Cheung J."/>
            <person name="David K.M."/>
            <person name="Warren B."/>
            <person name="Marsh K."/>
            <person name="Snowden K.C."/>
            <person name="Lin-Wang K."/>
            <person name="Brian L."/>
            <person name="Martinez-Sanchez M."/>
            <person name="Wang M."/>
            <person name="Ileperuma N."/>
            <person name="Macnee N."/>
            <person name="Campin R."/>
            <person name="McAtee P."/>
            <person name="Drummond R.S.M."/>
            <person name="Espley R.V."/>
            <person name="Ireland H.S."/>
            <person name="Wu R."/>
            <person name="Atkinson R.G."/>
            <person name="Karunairetnam S."/>
            <person name="Bulley S."/>
            <person name="Chunkath S."/>
            <person name="Hanley Z."/>
            <person name="Storey R."/>
            <person name="Thrimawithana A.H."/>
            <person name="Thomson S."/>
            <person name="David C."/>
            <person name="Testolin R."/>
            <person name="Huang H."/>
            <person name="Hellens R.P."/>
            <person name="Schaffer R.J."/>
        </authorList>
    </citation>
    <scope>NUCLEOTIDE SEQUENCE [LARGE SCALE GENOMIC DNA]</scope>
    <source>
        <strain evidence="4">cv. Red5</strain>
    </source>
</reference>
<accession>A0A2R6RL04</accession>
<evidence type="ECO:0000256" key="1">
    <source>
        <dbReference type="ARBA" id="ARBA00010582"/>
    </source>
</evidence>
<dbReference type="InterPro" id="IPR003854">
    <property type="entry name" value="GASA"/>
</dbReference>
<proteinExistence type="inferred from homology"/>
<comment type="caution">
    <text evidence="3">The sequence shown here is derived from an EMBL/GenBank/DDBJ whole genome shotgun (WGS) entry which is preliminary data.</text>
</comment>
<sequence length="92" mass="9928">MKLVLTTLLVISLILISSLPKSTTAQYPSGDYPCDSKCKARCEAAGVKKRCINYCGICCQKCKCVPSGTVGNKSECPCYRDMVNSKGKPKCP</sequence>
<dbReference type="Proteomes" id="UP000241394">
    <property type="component" value="Chromosome LG5"/>
</dbReference>
<dbReference type="AlphaFoldDB" id="A0A2R6RL04"/>
<evidence type="ECO:0000313" key="4">
    <source>
        <dbReference type="Proteomes" id="UP000241394"/>
    </source>
</evidence>
<dbReference type="PANTHER" id="PTHR23201">
    <property type="entry name" value="EXTENSIN, PROLINE-RICH PROTEIN"/>
    <property type="match status" value="1"/>
</dbReference>
<dbReference type="EMBL" id="NKQK01000005">
    <property type="protein sequence ID" value="PSS30711.1"/>
    <property type="molecule type" value="Genomic_DNA"/>
</dbReference>
<reference evidence="3 4" key="1">
    <citation type="submission" date="2017-07" db="EMBL/GenBank/DDBJ databases">
        <title>An improved, manually edited Actinidia chinensis var. chinensis (kiwifruit) genome highlights the challenges associated with draft genomes and gene prediction in plants.</title>
        <authorList>
            <person name="Pilkington S."/>
            <person name="Crowhurst R."/>
            <person name="Hilario E."/>
            <person name="Nardozza S."/>
            <person name="Fraser L."/>
            <person name="Peng Y."/>
            <person name="Gunaseelan K."/>
            <person name="Simpson R."/>
            <person name="Tahir J."/>
            <person name="Deroles S."/>
            <person name="Templeton K."/>
            <person name="Luo Z."/>
            <person name="Davy M."/>
            <person name="Cheng C."/>
            <person name="Mcneilage M."/>
            <person name="Scaglione D."/>
            <person name="Liu Y."/>
            <person name="Zhang Q."/>
            <person name="Datson P."/>
            <person name="De Silva N."/>
            <person name="Gardiner S."/>
            <person name="Bassett H."/>
            <person name="Chagne D."/>
            <person name="Mccallum J."/>
            <person name="Dzierzon H."/>
            <person name="Deng C."/>
            <person name="Wang Y.-Y."/>
            <person name="Barron N."/>
            <person name="Manako K."/>
            <person name="Bowen J."/>
            <person name="Foster T."/>
            <person name="Erridge Z."/>
            <person name="Tiffin H."/>
            <person name="Waite C."/>
            <person name="Davies K."/>
            <person name="Grierson E."/>
            <person name="Laing W."/>
            <person name="Kirk R."/>
            <person name="Chen X."/>
            <person name="Wood M."/>
            <person name="Montefiori M."/>
            <person name="Brummell D."/>
            <person name="Schwinn K."/>
            <person name="Catanach A."/>
            <person name="Fullerton C."/>
            <person name="Li D."/>
            <person name="Meiyalaghan S."/>
            <person name="Nieuwenhuizen N."/>
            <person name="Read N."/>
            <person name="Prakash R."/>
            <person name="Hunter D."/>
            <person name="Zhang H."/>
            <person name="Mckenzie M."/>
            <person name="Knabel M."/>
            <person name="Harris A."/>
            <person name="Allan A."/>
            <person name="Chen A."/>
            <person name="Janssen B."/>
            <person name="Plunkett B."/>
            <person name="Dwamena C."/>
            <person name="Voogd C."/>
            <person name="Leif D."/>
            <person name="Lafferty D."/>
            <person name="Souleyre E."/>
            <person name="Varkonyi-Gasic E."/>
            <person name="Gambi F."/>
            <person name="Hanley J."/>
            <person name="Yao J.-L."/>
            <person name="Cheung J."/>
            <person name="David K."/>
            <person name="Warren B."/>
            <person name="Marsh K."/>
            <person name="Snowden K."/>
            <person name="Lin-Wang K."/>
            <person name="Brian L."/>
            <person name="Martinez-Sanchez M."/>
            <person name="Wang M."/>
            <person name="Ileperuma N."/>
            <person name="Macnee N."/>
            <person name="Campin R."/>
            <person name="Mcatee P."/>
            <person name="Drummond R."/>
            <person name="Espley R."/>
            <person name="Ireland H."/>
            <person name="Wu R."/>
            <person name="Atkinson R."/>
            <person name="Karunairetnam S."/>
            <person name="Bulley S."/>
            <person name="Chunkath S."/>
            <person name="Hanley Z."/>
            <person name="Storey R."/>
            <person name="Thrimawithana A."/>
            <person name="Thomson S."/>
            <person name="David C."/>
            <person name="Testolin R."/>
        </authorList>
    </citation>
    <scope>NUCLEOTIDE SEQUENCE [LARGE SCALE GENOMIC DNA]</scope>
    <source>
        <strain evidence="4">cv. Red5</strain>
        <tissue evidence="3">Young leaf</tissue>
    </source>
</reference>
<keyword evidence="4" id="KW-1185">Reference proteome</keyword>
<dbReference type="InParanoid" id="A0A2R6RL04"/>
<comment type="similarity">
    <text evidence="1">Belongs to the GASA family.</text>
</comment>